<dbReference type="PROSITE" id="PS50294">
    <property type="entry name" value="WD_REPEATS_REGION"/>
    <property type="match status" value="2"/>
</dbReference>
<dbReference type="SMART" id="SM00320">
    <property type="entry name" value="WD40"/>
    <property type="match status" value="6"/>
</dbReference>
<evidence type="ECO:0000256" key="4">
    <source>
        <dbReference type="ARBA" id="ARBA00022771"/>
    </source>
</evidence>
<feature type="repeat" description="WD" evidence="6">
    <location>
        <begin position="182"/>
        <end position="217"/>
    </location>
</feature>
<dbReference type="PROSITE" id="PS00678">
    <property type="entry name" value="WD_REPEATS_1"/>
    <property type="match status" value="1"/>
</dbReference>
<dbReference type="Proteomes" id="UP000481153">
    <property type="component" value="Unassembled WGS sequence"/>
</dbReference>
<dbReference type="VEuPathDB" id="FungiDB:AeMF1_001689"/>
<dbReference type="AlphaFoldDB" id="A0A6G0WJT0"/>
<dbReference type="GO" id="GO:1904263">
    <property type="term" value="P:positive regulation of TORC1 signaling"/>
    <property type="evidence" value="ECO:0007669"/>
    <property type="project" value="TreeGrafter"/>
</dbReference>
<keyword evidence="2" id="KW-0479">Metal-binding</keyword>
<evidence type="ECO:0000313" key="7">
    <source>
        <dbReference type="EMBL" id="KAF0727494.1"/>
    </source>
</evidence>
<dbReference type="InterPro" id="IPR015943">
    <property type="entry name" value="WD40/YVTN_repeat-like_dom_sf"/>
</dbReference>
<dbReference type="GO" id="GO:0061700">
    <property type="term" value="C:GATOR2 complex"/>
    <property type="evidence" value="ECO:0007669"/>
    <property type="project" value="TreeGrafter"/>
</dbReference>
<dbReference type="InterPro" id="IPR020472">
    <property type="entry name" value="WD40_PAC1"/>
</dbReference>
<evidence type="ECO:0000256" key="6">
    <source>
        <dbReference type="PROSITE-ProRule" id="PRU00221"/>
    </source>
</evidence>
<proteinExistence type="predicted"/>
<gene>
    <name evidence="7" type="ORF">Ae201684_014515</name>
</gene>
<keyword evidence="4" id="KW-0863">Zinc-finger</keyword>
<dbReference type="InterPro" id="IPR036322">
    <property type="entry name" value="WD40_repeat_dom_sf"/>
</dbReference>
<keyword evidence="8" id="KW-1185">Reference proteome</keyword>
<dbReference type="InterPro" id="IPR037590">
    <property type="entry name" value="WDR24"/>
</dbReference>
<reference evidence="7 8" key="1">
    <citation type="submission" date="2019-07" db="EMBL/GenBank/DDBJ databases">
        <title>Genomics analysis of Aphanomyces spp. identifies a new class of oomycete effector associated with host adaptation.</title>
        <authorList>
            <person name="Gaulin E."/>
        </authorList>
    </citation>
    <scope>NUCLEOTIDE SEQUENCE [LARGE SCALE GENOMIC DNA]</scope>
    <source>
        <strain evidence="7 8">ATCC 201684</strain>
    </source>
</reference>
<dbReference type="PROSITE" id="PS50082">
    <property type="entry name" value="WD_REPEATS_2"/>
    <property type="match status" value="2"/>
</dbReference>
<dbReference type="EMBL" id="VJMJ01000194">
    <property type="protein sequence ID" value="KAF0727494.1"/>
    <property type="molecule type" value="Genomic_DNA"/>
</dbReference>
<keyword evidence="1 6" id="KW-0853">WD repeat</keyword>
<evidence type="ECO:0000256" key="5">
    <source>
        <dbReference type="ARBA" id="ARBA00022833"/>
    </source>
</evidence>
<dbReference type="Pfam" id="PF21720">
    <property type="entry name" value="MIOS_WD40"/>
    <property type="match status" value="1"/>
</dbReference>
<evidence type="ECO:0000313" key="8">
    <source>
        <dbReference type="Proteomes" id="UP000481153"/>
    </source>
</evidence>
<dbReference type="PANTHER" id="PTHR46200:SF1">
    <property type="entry name" value="GATOR COMPLEX PROTEIN WDR24"/>
    <property type="match status" value="1"/>
</dbReference>
<keyword evidence="3" id="KW-0677">Repeat</keyword>
<dbReference type="GO" id="GO:0005829">
    <property type="term" value="C:cytosol"/>
    <property type="evidence" value="ECO:0007669"/>
    <property type="project" value="TreeGrafter"/>
</dbReference>
<dbReference type="GO" id="GO:0005774">
    <property type="term" value="C:vacuolar membrane"/>
    <property type="evidence" value="ECO:0007669"/>
    <property type="project" value="TreeGrafter"/>
</dbReference>
<feature type="repeat" description="WD" evidence="6">
    <location>
        <begin position="93"/>
        <end position="126"/>
    </location>
</feature>
<evidence type="ECO:0000256" key="3">
    <source>
        <dbReference type="ARBA" id="ARBA00022737"/>
    </source>
</evidence>
<dbReference type="SUPFAM" id="SSF50978">
    <property type="entry name" value="WD40 repeat-like"/>
    <property type="match status" value="1"/>
</dbReference>
<dbReference type="GO" id="GO:0008270">
    <property type="term" value="F:zinc ion binding"/>
    <property type="evidence" value="ECO:0007669"/>
    <property type="project" value="UniProtKB-KW"/>
</dbReference>
<accession>A0A6G0WJT0</accession>
<evidence type="ECO:0000256" key="2">
    <source>
        <dbReference type="ARBA" id="ARBA00022723"/>
    </source>
</evidence>
<name>A0A6G0WJT0_9STRA</name>
<evidence type="ECO:0000256" key="1">
    <source>
        <dbReference type="ARBA" id="ARBA00022574"/>
    </source>
</evidence>
<dbReference type="GO" id="GO:0016239">
    <property type="term" value="P:positive regulation of macroautophagy"/>
    <property type="evidence" value="ECO:0007669"/>
    <property type="project" value="TreeGrafter"/>
</dbReference>
<comment type="caution">
    <text evidence="7">The sequence shown here is derived from an EMBL/GenBank/DDBJ whole genome shotgun (WGS) entry which is preliminary data.</text>
</comment>
<keyword evidence="5" id="KW-0862">Zinc</keyword>
<dbReference type="PANTHER" id="PTHR46200">
    <property type="entry name" value="GATOR COMPLEX PROTEIN WDR24"/>
    <property type="match status" value="1"/>
</dbReference>
<dbReference type="InterPro" id="IPR001680">
    <property type="entry name" value="WD40_rpt"/>
</dbReference>
<dbReference type="Gene3D" id="2.130.10.10">
    <property type="entry name" value="YVTN repeat-like/Quinoprotein amine dehydrogenase"/>
    <property type="match status" value="2"/>
</dbReference>
<organism evidence="7 8">
    <name type="scientific">Aphanomyces euteiches</name>
    <dbReference type="NCBI Taxonomy" id="100861"/>
    <lineage>
        <taxon>Eukaryota</taxon>
        <taxon>Sar</taxon>
        <taxon>Stramenopiles</taxon>
        <taxon>Oomycota</taxon>
        <taxon>Saprolegniomycetes</taxon>
        <taxon>Saprolegniales</taxon>
        <taxon>Verrucalvaceae</taxon>
        <taxon>Aphanomyces</taxon>
    </lineage>
</organism>
<dbReference type="InterPro" id="IPR019775">
    <property type="entry name" value="WD40_repeat_CS"/>
</dbReference>
<sequence>MDFTGPLNAVSISQSQKFIAVGGRDVLKIVGLESTGFVERRNLRSSKSNLNFSTNDIRWHPQSDSMLATAATNGYLILWDIQRDSSKMNKREVKAHDRAVNRICWHPTDPNLLLSASQDGLIKLWDQRLKGKNVNIFQQQKSESVRDVKFSLFDDSKFAAAFENGTVEIWELRNNRHPEIKFPAHQGHILSLDWHPSRPGFIATGSRDRSVKIWDLSMNPNYIKPVQTIALIANAGRIQWRPNCPEQIATSSSITDSRINLWDTQRPFVPLACMHGHADIVSDFQWIDTPRVQLSTNPSDSTSDVEGCDYWQHVIACSKDKTLTLHSLADSVKPHQSMHTVALTMNTEGQIVSSHDAIDRSCSSLNIHQHEHASNPLFSVASTTVAMQRNARKVKSAANLVQMPRMSSFKAPTRKNTSSGSLPSVQASFASNEPVHHNTTLDSPIPPPQGMVSVASFKNSVSYQEFRDVLDGKSVLSLLANDRITPQIFGFDEQVFRFLARSYVLYDESFQQMCTQNAKVASVAGCSHLSKTWMILQLLYEKRTTAYHKDATLMDSENTDTQWFNQHPSSTQTSKLLAQLDEVNPMHGVDAYPYDEVKDTSTEALQAQQASAQSVDISRVQDTLLKELLDYYCEAGDVQSCATIAAAMNTVTNIELIMGKGWLQQVYMHYIDLLHQLQLYSIANYLVKNCPDLGIRQMNMVFP</sequence>
<dbReference type="PRINTS" id="PR00320">
    <property type="entry name" value="GPROTEINBRPT"/>
</dbReference>
<protein>
    <submittedName>
        <fullName evidence="7">Uncharacterized protein</fullName>
    </submittedName>
</protein>